<reference evidence="2" key="1">
    <citation type="submission" date="2021-02" db="EMBL/GenBank/DDBJ databases">
        <title>Draft genome sequence of Microbispora sp. RL4-1S isolated from rice leaves in Thailand.</title>
        <authorList>
            <person name="Muangham S."/>
            <person name="Duangmal K."/>
        </authorList>
    </citation>
    <scope>NUCLEOTIDE SEQUENCE</scope>
    <source>
        <strain evidence="2">RL4-1S</strain>
    </source>
</reference>
<accession>A0A940WJT4</accession>
<name>A0A940WJT4_9ACTN</name>
<protein>
    <submittedName>
        <fullName evidence="2">Uncharacterized protein</fullName>
    </submittedName>
</protein>
<gene>
    <name evidence="2" type="ORF">JOL79_01490</name>
</gene>
<dbReference type="RefSeq" id="WP_210153763.1">
    <property type="nucleotide sequence ID" value="NZ_JAFCNB010000001.1"/>
</dbReference>
<comment type="caution">
    <text evidence="2">The sequence shown here is derived from an EMBL/GenBank/DDBJ whole genome shotgun (WGS) entry which is preliminary data.</text>
</comment>
<dbReference type="AlphaFoldDB" id="A0A940WJT4"/>
<feature type="transmembrane region" description="Helical" evidence="1">
    <location>
        <begin position="45"/>
        <end position="65"/>
    </location>
</feature>
<organism evidence="2 3">
    <name type="scientific">Microbispora oryzae</name>
    <dbReference type="NCBI Taxonomy" id="2806554"/>
    <lineage>
        <taxon>Bacteria</taxon>
        <taxon>Bacillati</taxon>
        <taxon>Actinomycetota</taxon>
        <taxon>Actinomycetes</taxon>
        <taxon>Streptosporangiales</taxon>
        <taxon>Streptosporangiaceae</taxon>
        <taxon>Microbispora</taxon>
    </lineage>
</organism>
<evidence type="ECO:0000313" key="2">
    <source>
        <dbReference type="EMBL" id="MBP2702471.1"/>
    </source>
</evidence>
<sequence>MKHLIAFIGFVLTAQGVIALATYLLTGEARSFLLKRIEVLHGHEVFAGIVLVVLGVAVMAASDAVGRGRGEGH</sequence>
<proteinExistence type="predicted"/>
<keyword evidence="1" id="KW-0812">Transmembrane</keyword>
<evidence type="ECO:0000256" key="1">
    <source>
        <dbReference type="SAM" id="Phobius"/>
    </source>
</evidence>
<evidence type="ECO:0000313" key="3">
    <source>
        <dbReference type="Proteomes" id="UP000674234"/>
    </source>
</evidence>
<dbReference type="EMBL" id="JAFCNB010000001">
    <property type="protein sequence ID" value="MBP2702471.1"/>
    <property type="molecule type" value="Genomic_DNA"/>
</dbReference>
<dbReference type="Proteomes" id="UP000674234">
    <property type="component" value="Unassembled WGS sequence"/>
</dbReference>
<keyword evidence="1" id="KW-1133">Transmembrane helix</keyword>
<keyword evidence="3" id="KW-1185">Reference proteome</keyword>
<keyword evidence="1" id="KW-0472">Membrane</keyword>